<dbReference type="Proteomes" id="UP000261324">
    <property type="component" value="Unassembled WGS sequence"/>
</dbReference>
<name>A0A3E4PXX9_9FIRM</name>
<protein>
    <submittedName>
        <fullName evidence="4">Uncharacterized protein</fullName>
    </submittedName>
</protein>
<feature type="region of interest" description="Disordered" evidence="1">
    <location>
        <begin position="33"/>
        <end position="60"/>
    </location>
</feature>
<dbReference type="RefSeq" id="WP_117659295.1">
    <property type="nucleotide sequence ID" value="NZ_QSRA01000005.1"/>
</dbReference>
<evidence type="ECO:0000313" key="5">
    <source>
        <dbReference type="Proteomes" id="UP000261324"/>
    </source>
</evidence>
<reference evidence="4 5" key="1">
    <citation type="submission" date="2018-08" db="EMBL/GenBank/DDBJ databases">
        <title>A genome reference for cultivated species of the human gut microbiota.</title>
        <authorList>
            <person name="Zou Y."/>
            <person name="Xue W."/>
            <person name="Luo G."/>
        </authorList>
    </citation>
    <scope>NUCLEOTIDE SEQUENCE [LARGE SCALE GENOMIC DNA]</scope>
    <source>
        <strain evidence="4 5">TF09-3</strain>
    </source>
</reference>
<keyword evidence="3" id="KW-0732">Signal</keyword>
<keyword evidence="2" id="KW-0812">Transmembrane</keyword>
<feature type="compositionally biased region" description="Gly residues" evidence="1">
    <location>
        <begin position="33"/>
        <end position="45"/>
    </location>
</feature>
<dbReference type="AlphaFoldDB" id="A0A3E4PXX9"/>
<feature type="signal peptide" evidence="3">
    <location>
        <begin position="1"/>
        <end position="28"/>
    </location>
</feature>
<accession>A0A3E4PXX9</accession>
<evidence type="ECO:0000256" key="2">
    <source>
        <dbReference type="SAM" id="Phobius"/>
    </source>
</evidence>
<evidence type="ECO:0000256" key="1">
    <source>
        <dbReference type="SAM" id="MobiDB-lite"/>
    </source>
</evidence>
<keyword evidence="2" id="KW-1133">Transmembrane helix</keyword>
<proteinExistence type="predicted"/>
<sequence length="106" mass="11022">MKKHKVIFRILLIVICCMCFTVTGYARAGGGGSSGGSGGGSGSSSGSGSHSHYHGQGGRRGGPVEMIIWWGTFICMAGAGTIVFHYGIQKAKRKSLRSISWTAVAV</sequence>
<comment type="caution">
    <text evidence="4">The sequence shown here is derived from an EMBL/GenBank/DDBJ whole genome shotgun (WGS) entry which is preliminary data.</text>
</comment>
<keyword evidence="2" id="KW-0472">Membrane</keyword>
<feature type="transmembrane region" description="Helical" evidence="2">
    <location>
        <begin position="67"/>
        <end position="88"/>
    </location>
</feature>
<evidence type="ECO:0000313" key="4">
    <source>
        <dbReference type="EMBL" id="RGK84942.1"/>
    </source>
</evidence>
<feature type="chain" id="PRO_5017542743" evidence="3">
    <location>
        <begin position="29"/>
        <end position="106"/>
    </location>
</feature>
<organism evidence="4 5">
    <name type="scientific">Dorea formicigenerans</name>
    <dbReference type="NCBI Taxonomy" id="39486"/>
    <lineage>
        <taxon>Bacteria</taxon>
        <taxon>Bacillati</taxon>
        <taxon>Bacillota</taxon>
        <taxon>Clostridia</taxon>
        <taxon>Lachnospirales</taxon>
        <taxon>Lachnospiraceae</taxon>
        <taxon>Dorea</taxon>
    </lineage>
</organism>
<dbReference type="EMBL" id="QSRA01000005">
    <property type="protein sequence ID" value="RGK84942.1"/>
    <property type="molecule type" value="Genomic_DNA"/>
</dbReference>
<evidence type="ECO:0000256" key="3">
    <source>
        <dbReference type="SAM" id="SignalP"/>
    </source>
</evidence>
<gene>
    <name evidence="4" type="ORF">DXC93_05590</name>
</gene>